<dbReference type="Pfam" id="PF02199">
    <property type="entry name" value="SapA"/>
    <property type="match status" value="2"/>
</dbReference>
<dbReference type="CTD" id="768239"/>
<feature type="domain" description="Saposin B-type" evidence="9">
    <location>
        <begin position="183"/>
        <end position="262"/>
    </location>
</feature>
<evidence type="ECO:0000259" key="10">
    <source>
        <dbReference type="PROSITE" id="PS51110"/>
    </source>
</evidence>
<sequence>MLCTLLLLPGLLGAMAGPISVPQECAKGSQVWCQDLQAAVRCGAVAHCQTAVWSKPTARSLACTVCQDVVTAAGNGLNPNATESDVLASVMKTCAWLSGQESAARCQGMVDAHGPVVLRMLARGQGGAAAPVCSSLTLCEPLQRKLAAPGAPLTREAASEVVAPFMAKGALGFYPQPPPGAAAAAVCADCVRLISRLQAALGSNVTLAEASVVQAQCAPLGPGLRALCQNYLSHLLAPAEQTLQLLAPRDICGQGGFCEDRPGPGPQPARVAAVDGVPSLELALPAKNEMQMTSGLTCDVCLDVIQQVDRWLMTNSTEAIISHALERVCSFMPASVVQQCVTLVDTYSPSLVELVTRVTPEKVCAALRLCSNPRQARSLVATPDAAPSLLLDEENQGSFCATCKNVLGVSSQNLDRRATKRDILSAFKGGCSILPLPYLTQCNHFVIQYQPVLIESLKFLMDPTAVCKKIGACHGSRTPLLGSDQCVLGPSFWCKTEEAAEMCDALQHCRRFVWKVAHPHSEGQP</sequence>
<feature type="disulfide bond" evidence="8">
    <location>
        <begin position="187"/>
        <end position="258"/>
    </location>
</feature>
<name>A0A1S3FTG4_DIPOR</name>
<dbReference type="GO" id="GO:0016020">
    <property type="term" value="C:membrane"/>
    <property type="evidence" value="ECO:0007669"/>
    <property type="project" value="GOC"/>
</dbReference>
<feature type="chain" id="PRO_5019622234" evidence="7">
    <location>
        <begin position="17"/>
        <end position="525"/>
    </location>
</feature>
<dbReference type="InParanoid" id="A0A1S3FTG4"/>
<dbReference type="InterPro" id="IPR051428">
    <property type="entry name" value="Sphingo_Act-Surfact_Prot"/>
</dbReference>
<dbReference type="Proteomes" id="UP000081671">
    <property type="component" value="Unplaced"/>
</dbReference>
<dbReference type="FunFam" id="1.10.225.10:FF:000002">
    <property type="entry name" value="prosaposin isoform X2"/>
    <property type="match status" value="3"/>
</dbReference>
<evidence type="ECO:0000256" key="8">
    <source>
        <dbReference type="PIRSR" id="PIRSR002431-1"/>
    </source>
</evidence>
<feature type="domain" description="Saposin B-type" evidence="9">
    <location>
        <begin position="294"/>
        <end position="374"/>
    </location>
</feature>
<feature type="disulfide bond" evidence="8">
    <location>
        <begin position="301"/>
        <end position="364"/>
    </location>
</feature>
<feature type="disulfide bond" evidence="8">
    <location>
        <begin position="94"/>
        <end position="106"/>
    </location>
</feature>
<dbReference type="InterPro" id="IPR003119">
    <property type="entry name" value="SAP_A"/>
</dbReference>
<evidence type="ECO:0000256" key="4">
    <source>
        <dbReference type="ARBA" id="ARBA00022737"/>
    </source>
</evidence>
<evidence type="ECO:0000256" key="5">
    <source>
        <dbReference type="ARBA" id="ARBA00023157"/>
    </source>
</evidence>
<dbReference type="PIRSF" id="PIRSF002431">
    <property type="entry name" value="Saposin"/>
    <property type="match status" value="1"/>
</dbReference>
<dbReference type="SMART" id="SM00741">
    <property type="entry name" value="SapB"/>
    <property type="match status" value="4"/>
</dbReference>
<evidence type="ECO:0000256" key="1">
    <source>
        <dbReference type="ARBA" id="ARBA00004613"/>
    </source>
</evidence>
<dbReference type="SUPFAM" id="SSF47862">
    <property type="entry name" value="Saposin"/>
    <property type="match status" value="4"/>
</dbReference>
<feature type="disulfide bond" evidence="8">
    <location>
        <begin position="431"/>
        <end position="442"/>
    </location>
</feature>
<feature type="domain" description="Saposin B-type" evidence="9">
    <location>
        <begin position="396"/>
        <end position="477"/>
    </location>
</feature>
<feature type="disulfide bond" evidence="8">
    <location>
        <begin position="66"/>
        <end position="133"/>
    </location>
</feature>
<dbReference type="InterPro" id="IPR008139">
    <property type="entry name" value="SaposinB_dom"/>
</dbReference>
<feature type="disulfide bond" evidence="8">
    <location>
        <begin position="400"/>
        <end position="473"/>
    </location>
</feature>
<evidence type="ECO:0000256" key="2">
    <source>
        <dbReference type="ARBA" id="ARBA00022525"/>
    </source>
</evidence>
<dbReference type="PANTHER" id="PTHR11480:SF39">
    <property type="entry name" value="PROACTIVATOR POLYPEPTIDE-LIKE 1"/>
    <property type="match status" value="1"/>
</dbReference>
<dbReference type="GO" id="GO:0060736">
    <property type="term" value="P:prostate gland growth"/>
    <property type="evidence" value="ECO:0007669"/>
    <property type="project" value="TreeGrafter"/>
</dbReference>
<dbReference type="InterPro" id="IPR008138">
    <property type="entry name" value="SapB_2"/>
</dbReference>
<accession>A0A1S3FTG4</accession>
<feature type="disulfide bond" evidence="8">
    <location>
        <begin position="403"/>
        <end position="467"/>
    </location>
</feature>
<keyword evidence="2" id="KW-0964">Secreted</keyword>
<dbReference type="SMART" id="SM00162">
    <property type="entry name" value="SAPA"/>
    <property type="match status" value="2"/>
</dbReference>
<feature type="domain" description="Saposin B-type" evidence="9">
    <location>
        <begin position="59"/>
        <end position="143"/>
    </location>
</feature>
<evidence type="ECO:0000256" key="3">
    <source>
        <dbReference type="ARBA" id="ARBA00022729"/>
    </source>
</evidence>
<dbReference type="PROSITE" id="PS50015">
    <property type="entry name" value="SAP_B"/>
    <property type="match status" value="4"/>
</dbReference>
<feature type="domain" description="Saposin A-type" evidence="10">
    <location>
        <begin position="479"/>
        <end position="519"/>
    </location>
</feature>
<dbReference type="InterPro" id="IPR007856">
    <property type="entry name" value="SapB_1"/>
</dbReference>
<evidence type="ECO:0000256" key="7">
    <source>
        <dbReference type="PIRNR" id="PIRNR002431"/>
    </source>
</evidence>
<gene>
    <name evidence="12" type="primary">Psapl1</name>
</gene>
<dbReference type="PRINTS" id="PR01797">
    <property type="entry name" value="SAPOSIN"/>
</dbReference>
<keyword evidence="11" id="KW-1185">Reference proteome</keyword>
<dbReference type="GO" id="GO:0007193">
    <property type="term" value="P:adenylate cyclase-inhibiting G protein-coupled receptor signaling pathway"/>
    <property type="evidence" value="ECO:0007669"/>
    <property type="project" value="UniProtKB-UniRule"/>
</dbReference>
<dbReference type="Pfam" id="PF03489">
    <property type="entry name" value="SapB_2"/>
    <property type="match status" value="2"/>
</dbReference>
<feature type="disulfide bond" evidence="8">
    <location>
        <begin position="329"/>
        <end position="340"/>
    </location>
</feature>
<dbReference type="GO" id="GO:0005576">
    <property type="term" value="C:extracellular region"/>
    <property type="evidence" value="ECO:0007669"/>
    <property type="project" value="UniProtKB-SubCell"/>
</dbReference>
<dbReference type="AlphaFoldDB" id="A0A1S3FTG4"/>
<feature type="disulfide bond" evidence="8">
    <location>
        <begin position="190"/>
        <end position="252"/>
    </location>
</feature>
<dbReference type="GO" id="GO:0019216">
    <property type="term" value="P:regulation of lipid metabolic process"/>
    <property type="evidence" value="ECO:0007669"/>
    <property type="project" value="UniProtKB-UniRule"/>
</dbReference>
<dbReference type="GO" id="GO:0060742">
    <property type="term" value="P:epithelial cell differentiation involved in prostate gland development"/>
    <property type="evidence" value="ECO:0007669"/>
    <property type="project" value="TreeGrafter"/>
</dbReference>
<dbReference type="FunCoup" id="A0A1S3FTG4">
    <property type="interactions" value="275"/>
</dbReference>
<dbReference type="KEGG" id="dord:105991248"/>
<evidence type="ECO:0000313" key="11">
    <source>
        <dbReference type="Proteomes" id="UP000081671"/>
    </source>
</evidence>
<dbReference type="PANTHER" id="PTHR11480">
    <property type="entry name" value="SAPOSIN-RELATED"/>
    <property type="match status" value="1"/>
</dbReference>
<proteinExistence type="predicted"/>
<comment type="subcellular location">
    <subcellularLocation>
        <location evidence="1">Secreted</location>
    </subcellularLocation>
</comment>
<organism evidence="11 12">
    <name type="scientific">Dipodomys ordii</name>
    <name type="common">Ord's kangaroo rat</name>
    <dbReference type="NCBI Taxonomy" id="10020"/>
    <lineage>
        <taxon>Eukaryota</taxon>
        <taxon>Metazoa</taxon>
        <taxon>Chordata</taxon>
        <taxon>Craniata</taxon>
        <taxon>Vertebrata</taxon>
        <taxon>Euteleostomi</taxon>
        <taxon>Mammalia</taxon>
        <taxon>Eutheria</taxon>
        <taxon>Euarchontoglires</taxon>
        <taxon>Glires</taxon>
        <taxon>Rodentia</taxon>
        <taxon>Castorimorpha</taxon>
        <taxon>Heteromyidae</taxon>
        <taxon>Dipodomyinae</taxon>
        <taxon>Dipodomys</taxon>
    </lineage>
</organism>
<keyword evidence="5 8" id="KW-1015">Disulfide bond</keyword>
<evidence type="ECO:0000256" key="6">
    <source>
        <dbReference type="ARBA" id="ARBA00023180"/>
    </source>
</evidence>
<feature type="signal peptide" evidence="7">
    <location>
        <begin position="1"/>
        <end position="16"/>
    </location>
</feature>
<dbReference type="GO" id="GO:0006665">
    <property type="term" value="P:sphingolipid metabolic process"/>
    <property type="evidence" value="ECO:0007669"/>
    <property type="project" value="UniProtKB-UniRule"/>
</dbReference>
<reference evidence="12" key="1">
    <citation type="submission" date="2025-08" db="UniProtKB">
        <authorList>
            <consortium name="RefSeq"/>
        </authorList>
    </citation>
    <scope>IDENTIFICATION</scope>
    <source>
        <tissue evidence="12">Kidney</tissue>
    </source>
</reference>
<feature type="disulfide bond" evidence="8">
    <location>
        <begin position="217"/>
        <end position="228"/>
    </location>
</feature>
<feature type="disulfide bond" evidence="8">
    <location>
        <begin position="63"/>
        <end position="139"/>
    </location>
</feature>
<dbReference type="GO" id="GO:0005764">
    <property type="term" value="C:lysosome"/>
    <property type="evidence" value="ECO:0007669"/>
    <property type="project" value="UniProtKB-UniRule"/>
</dbReference>
<dbReference type="InterPro" id="IPR011001">
    <property type="entry name" value="Saposin-like"/>
</dbReference>
<dbReference type="GeneID" id="105991248"/>
<dbReference type="RefSeq" id="XP_012879314.1">
    <property type="nucleotide sequence ID" value="XM_013023860.1"/>
</dbReference>
<evidence type="ECO:0000259" key="9">
    <source>
        <dbReference type="PROSITE" id="PS50015"/>
    </source>
</evidence>
<feature type="disulfide bond" evidence="8">
    <location>
        <begin position="298"/>
        <end position="370"/>
    </location>
</feature>
<dbReference type="Pfam" id="PF05184">
    <property type="entry name" value="SapB_1"/>
    <property type="match status" value="2"/>
</dbReference>
<dbReference type="PROSITE" id="PS51110">
    <property type="entry name" value="SAP_A"/>
    <property type="match status" value="2"/>
</dbReference>
<dbReference type="OrthoDB" id="69496at2759"/>
<dbReference type="InterPro" id="IPR021165">
    <property type="entry name" value="Saposin_chordata"/>
</dbReference>
<dbReference type="InterPro" id="IPR008373">
    <property type="entry name" value="Saposin"/>
</dbReference>
<protein>
    <submittedName>
        <fullName evidence="12">Proactivator polypeptide-like 1</fullName>
    </submittedName>
</protein>
<feature type="domain" description="Saposin A-type" evidence="10">
    <location>
        <begin position="18"/>
        <end position="58"/>
    </location>
</feature>
<keyword evidence="4" id="KW-0677">Repeat</keyword>
<evidence type="ECO:0000313" key="12">
    <source>
        <dbReference type="RefSeq" id="XP_012879314.1"/>
    </source>
</evidence>
<keyword evidence="3 7" id="KW-0732">Signal</keyword>
<keyword evidence="6" id="KW-0325">Glycoprotein</keyword>
<dbReference type="Gene3D" id="1.10.225.10">
    <property type="entry name" value="Saposin-like"/>
    <property type="match status" value="4"/>
</dbReference>